<dbReference type="InParanoid" id="A0A1B6P8D0"/>
<accession>A0A1B6P8D0</accession>
<dbReference type="EMBL" id="CM000768">
    <property type="protein sequence ID" value="KXG21984.1"/>
    <property type="molecule type" value="Genomic_DNA"/>
</dbReference>
<sequence>MSLGGVLEPGQHRLVSAPARSRLFSRLLLLSSTPVQCCRHQPACCHLSLSAGRNGVSVFVFGFGGRVGWNSHCEMKIDKPLLNQHHDRKRSAMSSTRL</sequence>
<keyword evidence="2" id="KW-1185">Reference proteome</keyword>
<reference evidence="1 2" key="1">
    <citation type="journal article" date="2009" name="Nature">
        <title>The Sorghum bicolor genome and the diversification of grasses.</title>
        <authorList>
            <person name="Paterson A.H."/>
            <person name="Bowers J.E."/>
            <person name="Bruggmann R."/>
            <person name="Dubchak I."/>
            <person name="Grimwood J."/>
            <person name="Gundlach H."/>
            <person name="Haberer G."/>
            <person name="Hellsten U."/>
            <person name="Mitros T."/>
            <person name="Poliakov A."/>
            <person name="Schmutz J."/>
            <person name="Spannagl M."/>
            <person name="Tang H."/>
            <person name="Wang X."/>
            <person name="Wicker T."/>
            <person name="Bharti A.K."/>
            <person name="Chapman J."/>
            <person name="Feltus F.A."/>
            <person name="Gowik U."/>
            <person name="Grigoriev I.V."/>
            <person name="Lyons E."/>
            <person name="Maher C.A."/>
            <person name="Martis M."/>
            <person name="Narechania A."/>
            <person name="Otillar R.P."/>
            <person name="Penning B.W."/>
            <person name="Salamov A.A."/>
            <person name="Wang Y."/>
            <person name="Zhang L."/>
            <person name="Carpita N.C."/>
            <person name="Freeling M."/>
            <person name="Gingle A.R."/>
            <person name="Hash C.T."/>
            <person name="Keller B."/>
            <person name="Klein P."/>
            <person name="Kresovich S."/>
            <person name="McCann M.C."/>
            <person name="Ming R."/>
            <person name="Peterson D.G."/>
            <person name="Mehboob-ur-Rahman"/>
            <person name="Ware D."/>
            <person name="Westhoff P."/>
            <person name="Mayer K.F."/>
            <person name="Messing J."/>
            <person name="Rokhsar D.S."/>
        </authorList>
    </citation>
    <scope>NUCLEOTIDE SEQUENCE [LARGE SCALE GENOMIC DNA]</scope>
    <source>
        <strain evidence="2">cv. BTx623</strain>
    </source>
</reference>
<dbReference type="Proteomes" id="UP000000768">
    <property type="component" value="Chromosome 9"/>
</dbReference>
<gene>
    <name evidence="1" type="ORF">SORBI_3009G134700</name>
</gene>
<proteinExistence type="predicted"/>
<evidence type="ECO:0000313" key="2">
    <source>
        <dbReference type="Proteomes" id="UP000000768"/>
    </source>
</evidence>
<evidence type="ECO:0000313" key="1">
    <source>
        <dbReference type="EMBL" id="KXG21984.1"/>
    </source>
</evidence>
<dbReference type="AlphaFoldDB" id="A0A1B6P8D0"/>
<protein>
    <submittedName>
        <fullName evidence="1">Uncharacterized protein</fullName>
    </submittedName>
</protein>
<reference evidence="2" key="2">
    <citation type="journal article" date="2018" name="Plant J.">
        <title>The Sorghum bicolor reference genome: improved assembly, gene annotations, a transcriptome atlas, and signatures of genome organization.</title>
        <authorList>
            <person name="McCormick R.F."/>
            <person name="Truong S.K."/>
            <person name="Sreedasyam A."/>
            <person name="Jenkins J."/>
            <person name="Shu S."/>
            <person name="Sims D."/>
            <person name="Kennedy M."/>
            <person name="Amirebrahimi M."/>
            <person name="Weers B.D."/>
            <person name="McKinley B."/>
            <person name="Mattison A."/>
            <person name="Morishige D.T."/>
            <person name="Grimwood J."/>
            <person name="Schmutz J."/>
            <person name="Mullet J.E."/>
        </authorList>
    </citation>
    <scope>NUCLEOTIDE SEQUENCE [LARGE SCALE GENOMIC DNA]</scope>
    <source>
        <strain evidence="2">cv. BTx623</strain>
    </source>
</reference>
<dbReference type="Gramene" id="KXG21984">
    <property type="protein sequence ID" value="KXG21984"/>
    <property type="gene ID" value="SORBI_3009G134700"/>
</dbReference>
<organism evidence="1 2">
    <name type="scientific">Sorghum bicolor</name>
    <name type="common">Sorghum</name>
    <name type="synonym">Sorghum vulgare</name>
    <dbReference type="NCBI Taxonomy" id="4558"/>
    <lineage>
        <taxon>Eukaryota</taxon>
        <taxon>Viridiplantae</taxon>
        <taxon>Streptophyta</taxon>
        <taxon>Embryophyta</taxon>
        <taxon>Tracheophyta</taxon>
        <taxon>Spermatophyta</taxon>
        <taxon>Magnoliopsida</taxon>
        <taxon>Liliopsida</taxon>
        <taxon>Poales</taxon>
        <taxon>Poaceae</taxon>
        <taxon>PACMAD clade</taxon>
        <taxon>Panicoideae</taxon>
        <taxon>Andropogonodae</taxon>
        <taxon>Andropogoneae</taxon>
        <taxon>Sorghinae</taxon>
        <taxon>Sorghum</taxon>
    </lineage>
</organism>
<name>A0A1B6P8D0_SORBI</name>